<comment type="similarity">
    <text evidence="10">Belongs to the RecC family.</text>
</comment>
<dbReference type="GO" id="GO:0008854">
    <property type="term" value="F:exodeoxyribonuclease V activity"/>
    <property type="evidence" value="ECO:0007669"/>
    <property type="project" value="InterPro"/>
</dbReference>
<evidence type="ECO:0000256" key="5">
    <source>
        <dbReference type="ARBA" id="ARBA00022806"/>
    </source>
</evidence>
<keyword evidence="7 10" id="KW-0067">ATP-binding</keyword>
<evidence type="ECO:0000256" key="10">
    <source>
        <dbReference type="HAMAP-Rule" id="MF_01486"/>
    </source>
</evidence>
<evidence type="ECO:0000256" key="7">
    <source>
        <dbReference type="ARBA" id="ARBA00022840"/>
    </source>
</evidence>
<accession>A0A2S7UWL3</accession>
<dbReference type="InterPro" id="IPR041500">
    <property type="entry name" value="RecC_C"/>
</dbReference>
<evidence type="ECO:0000256" key="6">
    <source>
        <dbReference type="ARBA" id="ARBA00022839"/>
    </source>
</evidence>
<dbReference type="GO" id="GO:0003678">
    <property type="term" value="F:DNA helicase activity"/>
    <property type="evidence" value="ECO:0007669"/>
    <property type="project" value="UniProtKB-UniRule"/>
</dbReference>
<dbReference type="InterPro" id="IPR006697">
    <property type="entry name" value="RecC"/>
</dbReference>
<evidence type="ECO:0000259" key="12">
    <source>
        <dbReference type="Pfam" id="PF17946"/>
    </source>
</evidence>
<dbReference type="Gene3D" id="3.40.50.300">
    <property type="entry name" value="P-loop containing nucleotide triphosphate hydrolases"/>
    <property type="match status" value="2"/>
</dbReference>
<dbReference type="SUPFAM" id="SSF52980">
    <property type="entry name" value="Restriction endonuclease-like"/>
    <property type="match status" value="1"/>
</dbReference>
<proteinExistence type="inferred from homology"/>
<evidence type="ECO:0000256" key="4">
    <source>
        <dbReference type="ARBA" id="ARBA00022801"/>
    </source>
</evidence>
<dbReference type="Pfam" id="PF04257">
    <property type="entry name" value="Exonuc_V_gamma"/>
    <property type="match status" value="1"/>
</dbReference>
<dbReference type="InterPro" id="IPR013986">
    <property type="entry name" value="DExx_box_DNA_helicase_dom_sf"/>
</dbReference>
<dbReference type="PANTHER" id="PTHR30591">
    <property type="entry name" value="RECBCD ENZYME SUBUNIT RECC"/>
    <property type="match status" value="1"/>
</dbReference>
<dbReference type="OrthoDB" id="9762834at2"/>
<feature type="region of interest" description="Disordered" evidence="11">
    <location>
        <begin position="916"/>
        <end position="957"/>
    </location>
</feature>
<protein>
    <recommendedName>
        <fullName evidence="10">RecBCD enzyme subunit RecC</fullName>
    </recommendedName>
    <alternativeName>
        <fullName evidence="10">Exonuclease V subunit RecC</fullName>
        <shortName evidence="10">ExoV subunit RecC</shortName>
    </alternativeName>
    <alternativeName>
        <fullName evidence="10">Helicase/nuclease RecBCD subunit RecC</fullName>
    </alternativeName>
</protein>
<keyword evidence="14" id="KW-1185">Reference proteome</keyword>
<comment type="function">
    <text evidence="10">A helicase/nuclease that prepares dsDNA breaks (DSB) for recombinational DNA repair. Binds to DSBs and unwinds DNA via a highly rapid and processive ATP-dependent bidirectional helicase activity. Unwinds dsDNA until it encounters a Chi (crossover hotspot instigator) sequence from the 3' direction. Cuts ssDNA a few nucleotides 3' to the Chi site. The properties and activities of the enzyme are changed at Chi. The Chi-altered holoenzyme produces a long 3'-ssDNA overhang and facilitates RecA-binding to the ssDNA for homologous DNA recombination and repair. Holoenzyme degrades any linearized DNA that is unable to undergo homologous recombination. In the holoenzyme this subunit recognizes the wild-type Chi sequence, and when added to isolated RecB increases its ATP-dependent helicase processivity.</text>
</comment>
<dbReference type="Gene3D" id="3.40.50.10930">
    <property type="match status" value="1"/>
</dbReference>
<sequence>MLNLYQSNRLEALVTLLATQIKFPASDNALAPETILVHSPGMSQWLKLQIAEQNGIAANIDFPLPSSFIWRLYQHLLPDVPAQSPFNKDRMTWKLYQLLPQHLDKPEFKSIYDYLNTEKPISVDSELETRLANLSTHSASTDTYKSKAYNSSELTSYEQLRLFQLAEKVADVFDNYLMYRPHWLKHWQQGHTDLPIEDTNMGDDIKGQQWQPILWQALVEFTDQQQQSPLHRASMHKLLLQKLAKISTEQLKDALPKPLHRLFIFGISTLPTHQLEVLTALSEHIDVQILWLNPCSQYWGDILSDKTIARLNSKQQELAQLNINHKEDYFVTGNPLLASWGKVGRDYLDVLTNSDIQIRDFFIDVSPLNAESKDFTSLEKVQNDILNLEYRGEQTPLSPEQINSNFGKVLLDKNDDSILIHNCHSRIRELEVLKDKLLGWIEQDPTLLPKDILVMVPDVNQYAPFIESVFKSVDTKSAGKSFDKQKSQHKQNIPFTISDRGGLEENPLLNTFVDLLLLPSSRFTVSELFDHLEVPAVMATFKLSQADINLIKQWIEQSQIKWAKDAKHKTKWQLPEIDLNTWVYGLKRMVLGVSLGEQGLWNNILAYQKIEGLNQAILGKLLNYFSFISELEQVLSGDKSIEQWTELLEQFVTHLFTLDEFTSSANGQDGEHQTEYQKKLDEITIQKIRNAIAQLTVYLDDRDFTGEFNYHLVHHFFAQHLSESGVAQRFLAGRMNFCTLMPMRSVPFKVICILGLNDGDYPRHVDPISFDLVGLNNARKGDRSPKLDERYLFLEAVSSARNKLHLSFIGQSVKNNQSLMPSVILSELIDYIEQSFIVDNSKDKGLNATQVTDQVVDRVLIKHKLQPFNKEYFLTVNQNKPYKSYSKRWFDVCETQNNAKDNSTVSDHYGHTLDNAGIGEDHFDRPQDRQDLKNDQFDHKNSPKDPIKDLGDQTRSGFDPIKINKDQSVLGASSLNESPVNESPVNEMPVNDASFNEVVELNDLIEFWRHPIKYFYRRVLDIKLDFNNDALSDHEVFQHDGLQKYTNQSALLEQLLFSDASDTDQDNHFANDKYLRSGNYPAKKWGESVLNAYQQQSADIVNLVKDLLNLDPDESLKQQAKLVKKQSIIELELPSTSQATQSVIEVKVQATIERFVFGNGLSTMSSNRQQASLFVRSGRIRSSDKLSAWLTHLCKCAAFDGSTTVLIGNDNTLGWFEPITPQQAQQALSLWVSVFVQYKQQNKMLKWHSDPAFDWFKEKLAGASELSLQNTVTKHITPSTFSLSARNLTDDEYAAKHLKKLEDFDDNFYQLSELNLAELFEQYQEGKANKVLSDVKGALAAGSEVNSSRTSPLIGVSKDQGAE</sequence>
<keyword evidence="4 10" id="KW-0378">Hydrolase</keyword>
<dbReference type="PANTHER" id="PTHR30591:SF1">
    <property type="entry name" value="RECBCD ENZYME SUBUNIT RECC"/>
    <property type="match status" value="1"/>
</dbReference>
<dbReference type="Gene3D" id="1.10.10.990">
    <property type="match status" value="1"/>
</dbReference>
<dbReference type="Proteomes" id="UP000239007">
    <property type="component" value="Unassembled WGS sequence"/>
</dbReference>
<dbReference type="NCBIfam" id="TIGR01450">
    <property type="entry name" value="recC"/>
    <property type="match status" value="1"/>
</dbReference>
<dbReference type="GO" id="GO:0005524">
    <property type="term" value="F:ATP binding"/>
    <property type="evidence" value="ECO:0007669"/>
    <property type="project" value="UniProtKB-UniRule"/>
</dbReference>
<evidence type="ECO:0000256" key="9">
    <source>
        <dbReference type="ARBA" id="ARBA00023204"/>
    </source>
</evidence>
<keyword evidence="9 10" id="KW-0234">DNA repair</keyword>
<dbReference type="GO" id="GO:0003677">
    <property type="term" value="F:DNA binding"/>
    <property type="evidence" value="ECO:0007669"/>
    <property type="project" value="UniProtKB-UniRule"/>
</dbReference>
<evidence type="ECO:0000256" key="2">
    <source>
        <dbReference type="ARBA" id="ARBA00022741"/>
    </source>
</evidence>
<keyword evidence="1 10" id="KW-0540">Nuclease</keyword>
<dbReference type="InterPro" id="IPR011335">
    <property type="entry name" value="Restrct_endonuc-II-like"/>
</dbReference>
<dbReference type="Pfam" id="PF17946">
    <property type="entry name" value="RecC_C"/>
    <property type="match status" value="1"/>
</dbReference>
<keyword evidence="6 10" id="KW-0269">Exonuclease</keyword>
<dbReference type="HAMAP" id="MF_01486">
    <property type="entry name" value="RecC"/>
    <property type="match status" value="1"/>
</dbReference>
<evidence type="ECO:0000313" key="13">
    <source>
        <dbReference type="EMBL" id="PQJ54333.1"/>
    </source>
</evidence>
<feature type="compositionally biased region" description="Basic and acidic residues" evidence="11">
    <location>
        <begin position="919"/>
        <end position="952"/>
    </location>
</feature>
<gene>
    <name evidence="10" type="primary">recC</name>
    <name evidence="13" type="ORF">BTO11_12155</name>
</gene>
<dbReference type="SUPFAM" id="SSF52540">
    <property type="entry name" value="P-loop containing nucleoside triphosphate hydrolases"/>
    <property type="match status" value="2"/>
</dbReference>
<keyword evidence="8 10" id="KW-0238">DNA-binding</keyword>
<comment type="caution">
    <text evidence="13">The sequence shown here is derived from an EMBL/GenBank/DDBJ whole genome shotgun (WGS) entry which is preliminary data.</text>
</comment>
<dbReference type="EMBL" id="MSCH01000003">
    <property type="protein sequence ID" value="PQJ54333.1"/>
    <property type="molecule type" value="Genomic_DNA"/>
</dbReference>
<keyword evidence="2 10" id="KW-0547">Nucleotide-binding</keyword>
<dbReference type="Gene3D" id="1.10.10.160">
    <property type="match status" value="1"/>
</dbReference>
<evidence type="ECO:0000256" key="11">
    <source>
        <dbReference type="SAM" id="MobiDB-lite"/>
    </source>
</evidence>
<name>A0A2S7UWL3_9GAMM</name>
<evidence type="ECO:0000256" key="3">
    <source>
        <dbReference type="ARBA" id="ARBA00022763"/>
    </source>
</evidence>
<comment type="miscellaneous">
    <text evidence="10">In the RecBCD complex, RecB has a slow 3'-5' helicase, an exonuclease activity and loads RecA onto ssDNA, RecD has a fast 5'-3' helicase activity, while RecC stimulates the ATPase and processivity of the RecB helicase and contributes to recognition of the Chi site.</text>
</comment>
<keyword evidence="3 10" id="KW-0227">DNA damage</keyword>
<evidence type="ECO:0000256" key="8">
    <source>
        <dbReference type="ARBA" id="ARBA00023125"/>
    </source>
</evidence>
<dbReference type="RefSeq" id="WP_105052848.1">
    <property type="nucleotide sequence ID" value="NZ_BMYG01000006.1"/>
</dbReference>
<dbReference type="GO" id="GO:0000724">
    <property type="term" value="P:double-strand break repair via homologous recombination"/>
    <property type="evidence" value="ECO:0007669"/>
    <property type="project" value="UniProtKB-UniRule"/>
</dbReference>
<dbReference type="GO" id="GO:0009338">
    <property type="term" value="C:exodeoxyribonuclease V complex"/>
    <property type="evidence" value="ECO:0007669"/>
    <property type="project" value="InterPro"/>
</dbReference>
<evidence type="ECO:0000256" key="1">
    <source>
        <dbReference type="ARBA" id="ARBA00022722"/>
    </source>
</evidence>
<organism evidence="13 14">
    <name type="scientific">Psychrosphaera saromensis</name>
    <dbReference type="NCBI Taxonomy" id="716813"/>
    <lineage>
        <taxon>Bacteria</taxon>
        <taxon>Pseudomonadati</taxon>
        <taxon>Pseudomonadota</taxon>
        <taxon>Gammaproteobacteria</taxon>
        <taxon>Alteromonadales</taxon>
        <taxon>Pseudoalteromonadaceae</taxon>
        <taxon>Psychrosphaera</taxon>
    </lineage>
</organism>
<dbReference type="InterPro" id="IPR027417">
    <property type="entry name" value="P-loop_NTPase"/>
</dbReference>
<evidence type="ECO:0000313" key="14">
    <source>
        <dbReference type="Proteomes" id="UP000239007"/>
    </source>
</evidence>
<feature type="domain" description="RecC C-terminal" evidence="12">
    <location>
        <begin position="997"/>
        <end position="1257"/>
    </location>
</feature>
<reference evidence="13 14" key="1">
    <citation type="submission" date="2016-12" db="EMBL/GenBank/DDBJ databases">
        <title>Diversity of luminous bacteria.</title>
        <authorList>
            <person name="Yoshizawa S."/>
            <person name="Kogure K."/>
        </authorList>
    </citation>
    <scope>NUCLEOTIDE SEQUENCE [LARGE SCALE GENOMIC DNA]</scope>
    <source>
        <strain evidence="13 14">SA4-48</strain>
    </source>
</reference>
<comment type="subunit">
    <text evidence="10">Heterotrimer of RecB, RecC and RecD. All subunits contribute to DNA-binding.</text>
</comment>
<keyword evidence="5 10" id="KW-0347">Helicase</keyword>